<reference evidence="2 3" key="1">
    <citation type="submission" date="2019-07" db="EMBL/GenBank/DDBJ databases">
        <title>Whole genome shotgun sequence of Reyranella soli NBRC 108950.</title>
        <authorList>
            <person name="Hosoyama A."/>
            <person name="Uohara A."/>
            <person name="Ohji S."/>
            <person name="Ichikawa N."/>
        </authorList>
    </citation>
    <scope>NUCLEOTIDE SEQUENCE [LARGE SCALE GENOMIC DNA]</scope>
    <source>
        <strain evidence="2 3">NBRC 108950</strain>
    </source>
</reference>
<name>A0A512N9F9_9HYPH</name>
<evidence type="ECO:0000313" key="3">
    <source>
        <dbReference type="Proteomes" id="UP000321058"/>
    </source>
</evidence>
<organism evidence="2 3">
    <name type="scientific">Reyranella soli</name>
    <dbReference type="NCBI Taxonomy" id="1230389"/>
    <lineage>
        <taxon>Bacteria</taxon>
        <taxon>Pseudomonadati</taxon>
        <taxon>Pseudomonadota</taxon>
        <taxon>Alphaproteobacteria</taxon>
        <taxon>Hyphomicrobiales</taxon>
        <taxon>Reyranellaceae</taxon>
        <taxon>Reyranella</taxon>
    </lineage>
</organism>
<keyword evidence="3" id="KW-1185">Reference proteome</keyword>
<comment type="caution">
    <text evidence="2">The sequence shown here is derived from an EMBL/GenBank/DDBJ whole genome shotgun (WGS) entry which is preliminary data.</text>
</comment>
<evidence type="ECO:0000256" key="1">
    <source>
        <dbReference type="SAM" id="MobiDB-lite"/>
    </source>
</evidence>
<dbReference type="AlphaFoldDB" id="A0A512N9F9"/>
<dbReference type="RefSeq" id="WP_147149651.1">
    <property type="nucleotide sequence ID" value="NZ_BKAJ01000039.1"/>
</dbReference>
<gene>
    <name evidence="2" type="ORF">RSO01_27290</name>
</gene>
<dbReference type="OrthoDB" id="7376605at2"/>
<dbReference type="Proteomes" id="UP000321058">
    <property type="component" value="Unassembled WGS sequence"/>
</dbReference>
<feature type="compositionally biased region" description="Pro residues" evidence="1">
    <location>
        <begin position="79"/>
        <end position="92"/>
    </location>
</feature>
<proteinExistence type="predicted"/>
<sequence length="98" mass="10754">MEIVALLVAAQLAQATVSPAARCRQLISFYDRYGVGRSNNSDGRRNHTRIGAEIDCERGDFQKGIAIMEDLIRKKAFTVPPPAQPETVPPLEAPEYGV</sequence>
<accession>A0A512N9F9</accession>
<evidence type="ECO:0000313" key="2">
    <source>
        <dbReference type="EMBL" id="GEP55563.1"/>
    </source>
</evidence>
<protein>
    <submittedName>
        <fullName evidence="2">Uncharacterized protein</fullName>
    </submittedName>
</protein>
<feature type="region of interest" description="Disordered" evidence="1">
    <location>
        <begin position="79"/>
        <end position="98"/>
    </location>
</feature>
<dbReference type="EMBL" id="BKAJ01000039">
    <property type="protein sequence ID" value="GEP55563.1"/>
    <property type="molecule type" value="Genomic_DNA"/>
</dbReference>